<proteinExistence type="predicted"/>
<name>A0A0V0HDV2_SOLCH</name>
<keyword evidence="1" id="KW-0472">Membrane</keyword>
<evidence type="ECO:0000313" key="2">
    <source>
        <dbReference type="EMBL" id="JAP18247.1"/>
    </source>
</evidence>
<organism evidence="2">
    <name type="scientific">Solanum chacoense</name>
    <name type="common">Chaco potato</name>
    <dbReference type="NCBI Taxonomy" id="4108"/>
    <lineage>
        <taxon>Eukaryota</taxon>
        <taxon>Viridiplantae</taxon>
        <taxon>Streptophyta</taxon>
        <taxon>Embryophyta</taxon>
        <taxon>Tracheophyta</taxon>
        <taxon>Spermatophyta</taxon>
        <taxon>Magnoliopsida</taxon>
        <taxon>eudicotyledons</taxon>
        <taxon>Gunneridae</taxon>
        <taxon>Pentapetalae</taxon>
        <taxon>asterids</taxon>
        <taxon>lamiids</taxon>
        <taxon>Solanales</taxon>
        <taxon>Solanaceae</taxon>
        <taxon>Solanoideae</taxon>
        <taxon>Solaneae</taxon>
        <taxon>Solanum</taxon>
    </lineage>
</organism>
<evidence type="ECO:0000256" key="1">
    <source>
        <dbReference type="SAM" id="Phobius"/>
    </source>
</evidence>
<dbReference type="EMBL" id="GEDG01021512">
    <property type="protein sequence ID" value="JAP18247.1"/>
    <property type="molecule type" value="Transcribed_RNA"/>
</dbReference>
<reference evidence="2" key="1">
    <citation type="submission" date="2015-12" db="EMBL/GenBank/DDBJ databases">
        <title>Gene expression during late stages of embryo sac development: a critical building block for successful pollen-pistil interactions.</title>
        <authorList>
            <person name="Liu Y."/>
            <person name="Joly V."/>
            <person name="Sabar M."/>
            <person name="Matton D.P."/>
        </authorList>
    </citation>
    <scope>NUCLEOTIDE SEQUENCE</scope>
</reference>
<protein>
    <submittedName>
        <fullName evidence="2">Putative ovule protein</fullName>
    </submittedName>
</protein>
<dbReference type="AlphaFoldDB" id="A0A0V0HDV2"/>
<accession>A0A0V0HDV2</accession>
<sequence length="71" mass="8257">MLIQASITHDLRLLKFDYHAIHELWLANLLPALVHTLIQVIWLVNELPNDFLLDIYLIYFVIISAVSCPKT</sequence>
<keyword evidence="1" id="KW-0812">Transmembrane</keyword>
<keyword evidence="1" id="KW-1133">Transmembrane helix</keyword>
<feature type="transmembrane region" description="Helical" evidence="1">
    <location>
        <begin position="51"/>
        <end position="68"/>
    </location>
</feature>
<feature type="transmembrane region" description="Helical" evidence="1">
    <location>
        <begin position="24"/>
        <end position="45"/>
    </location>
</feature>